<dbReference type="InterPro" id="IPR002060">
    <property type="entry name" value="Squ/phyt_synthse"/>
</dbReference>
<gene>
    <name evidence="1" type="ORF">PR048_030973</name>
</gene>
<organism evidence="1 2">
    <name type="scientific">Dryococelus australis</name>
    <dbReference type="NCBI Taxonomy" id="614101"/>
    <lineage>
        <taxon>Eukaryota</taxon>
        <taxon>Metazoa</taxon>
        <taxon>Ecdysozoa</taxon>
        <taxon>Arthropoda</taxon>
        <taxon>Hexapoda</taxon>
        <taxon>Insecta</taxon>
        <taxon>Pterygota</taxon>
        <taxon>Neoptera</taxon>
        <taxon>Polyneoptera</taxon>
        <taxon>Phasmatodea</taxon>
        <taxon>Verophasmatodea</taxon>
        <taxon>Anareolatae</taxon>
        <taxon>Phasmatidae</taxon>
        <taxon>Eurycanthinae</taxon>
        <taxon>Dryococelus</taxon>
    </lineage>
</organism>
<comment type="caution">
    <text evidence="1">The sequence shown here is derived from an EMBL/GenBank/DDBJ whole genome shotgun (WGS) entry which is preliminary data.</text>
</comment>
<evidence type="ECO:0000313" key="1">
    <source>
        <dbReference type="EMBL" id="KAJ8867179.1"/>
    </source>
</evidence>
<evidence type="ECO:0008006" key="3">
    <source>
        <dbReference type="Google" id="ProtNLM"/>
    </source>
</evidence>
<dbReference type="Gene3D" id="1.10.600.10">
    <property type="entry name" value="Farnesyl Diphosphate Synthase"/>
    <property type="match status" value="1"/>
</dbReference>
<dbReference type="Pfam" id="PF00494">
    <property type="entry name" value="SQS_PSY"/>
    <property type="match status" value="1"/>
</dbReference>
<reference evidence="1 2" key="1">
    <citation type="submission" date="2023-02" db="EMBL/GenBank/DDBJ databases">
        <title>LHISI_Scaffold_Assembly.</title>
        <authorList>
            <person name="Stuart O.P."/>
            <person name="Cleave R."/>
            <person name="Magrath M.J.L."/>
            <person name="Mikheyev A.S."/>
        </authorList>
    </citation>
    <scope>NUCLEOTIDE SEQUENCE [LARGE SCALE GENOMIC DNA]</scope>
    <source>
        <strain evidence="1">Daus_M_001</strain>
        <tissue evidence="1">Leg muscle</tissue>
    </source>
</reference>
<protein>
    <recommendedName>
        <fullName evidence="3">Phytoene synthase</fullName>
    </recommendedName>
</protein>
<proteinExistence type="predicted"/>
<dbReference type="SUPFAM" id="SSF48576">
    <property type="entry name" value="Terpenoid synthases"/>
    <property type="match status" value="1"/>
</dbReference>
<dbReference type="EMBL" id="JARBHB010000015">
    <property type="protein sequence ID" value="KAJ8867179.1"/>
    <property type="molecule type" value="Genomic_DNA"/>
</dbReference>
<dbReference type="InterPro" id="IPR008949">
    <property type="entry name" value="Isoprenoid_synthase_dom_sf"/>
</dbReference>
<evidence type="ECO:0000313" key="2">
    <source>
        <dbReference type="Proteomes" id="UP001159363"/>
    </source>
</evidence>
<sequence>MSQYIFLLFTFRQFDHENFMCTLLLPSSYRASALAIRAFNIEVARVQDHVSDSRIGQMRMKFWEDTIEKIYSDNVPQHPVAIELHHAFKRHKLTKRFLKRLIAVRSAQLTCPSFPDLDAIELYCEASVASVYYLLLETAGWYRLFTAN</sequence>
<name>A0ABQ9G823_9NEOP</name>
<accession>A0ABQ9G823</accession>
<dbReference type="Proteomes" id="UP001159363">
    <property type="component" value="Chromosome 14"/>
</dbReference>
<keyword evidence="2" id="KW-1185">Reference proteome</keyword>